<evidence type="ECO:0000313" key="4">
    <source>
        <dbReference type="Proteomes" id="UP000237350"/>
    </source>
</evidence>
<dbReference type="InterPro" id="IPR051315">
    <property type="entry name" value="Bact_Chemotaxis_CheA"/>
</dbReference>
<evidence type="ECO:0000313" key="3">
    <source>
        <dbReference type="EMBL" id="POR01142.1"/>
    </source>
</evidence>
<dbReference type="RefSeq" id="WP_103680370.1">
    <property type="nucleotide sequence ID" value="NZ_LPWH01000068.1"/>
</dbReference>
<dbReference type="Proteomes" id="UP000237350">
    <property type="component" value="Unassembled WGS sequence"/>
</dbReference>
<proteinExistence type="predicted"/>
<name>A0A2S4JNR6_9SPIO</name>
<dbReference type="EMBL" id="LPWH01000068">
    <property type="protein sequence ID" value="POR01142.1"/>
    <property type="molecule type" value="Genomic_DNA"/>
</dbReference>
<dbReference type="PANTHER" id="PTHR43395">
    <property type="entry name" value="SENSOR HISTIDINE KINASE CHEA"/>
    <property type="match status" value="1"/>
</dbReference>
<feature type="region of interest" description="Disordered" evidence="1">
    <location>
        <begin position="408"/>
        <end position="430"/>
    </location>
</feature>
<dbReference type="InterPro" id="IPR036890">
    <property type="entry name" value="HATPase_C_sf"/>
</dbReference>
<dbReference type="InterPro" id="IPR003594">
    <property type="entry name" value="HATPase_dom"/>
</dbReference>
<evidence type="ECO:0000259" key="2">
    <source>
        <dbReference type="Pfam" id="PF02518"/>
    </source>
</evidence>
<dbReference type="SUPFAM" id="SSF55874">
    <property type="entry name" value="ATPase domain of HSP90 chaperone/DNA topoisomerase II/histidine kinase"/>
    <property type="match status" value="1"/>
</dbReference>
<accession>A0A2S4JNR6</accession>
<reference evidence="4" key="1">
    <citation type="submission" date="2015-12" db="EMBL/GenBank/DDBJ databases">
        <authorList>
            <person name="Lodha T.D."/>
            <person name="Chintalapati S."/>
            <person name="Chintalapati V.R."/>
            <person name="Sravanthi T."/>
        </authorList>
    </citation>
    <scope>NUCLEOTIDE SEQUENCE [LARGE SCALE GENOMIC DNA]</scope>
    <source>
        <strain evidence="4">JC133</strain>
    </source>
</reference>
<feature type="domain" description="Histidine kinase/HSP90-like ATPase" evidence="2">
    <location>
        <begin position="352"/>
        <end position="470"/>
    </location>
</feature>
<organism evidence="3 4">
    <name type="scientific">Alkalispirochaeta sphaeroplastigenens</name>
    <dbReference type="NCBI Taxonomy" id="1187066"/>
    <lineage>
        <taxon>Bacteria</taxon>
        <taxon>Pseudomonadati</taxon>
        <taxon>Spirochaetota</taxon>
        <taxon>Spirochaetia</taxon>
        <taxon>Spirochaetales</taxon>
        <taxon>Spirochaetaceae</taxon>
        <taxon>Alkalispirochaeta</taxon>
    </lineage>
</organism>
<evidence type="ECO:0000256" key="1">
    <source>
        <dbReference type="SAM" id="MobiDB-lite"/>
    </source>
</evidence>
<dbReference type="AlphaFoldDB" id="A0A2S4JNR6"/>
<gene>
    <name evidence="3" type="ORF">AU468_08645</name>
</gene>
<keyword evidence="4" id="KW-1185">Reference proteome</keyword>
<protein>
    <recommendedName>
        <fullName evidence="2">Histidine kinase/HSP90-like ATPase domain-containing protein</fullName>
    </recommendedName>
</protein>
<sequence>MRKEGAIAALVEPVLEELQGLLLAGTDQRAGDTAGDKAGDTGDNGQNGRGLAGMIAQAIDEARFLQEDAVLDALEEVDRFLRDTGAFSGDPPGVTIPAEELLPKIFALQETIQSVEVHLPRRSEADSSGTSSLIDWDAQLDLHEVSRLDEQARFLLDGALSRGQDPYLVRMVLTDTDLVPSGVVQVLEDHFSVLKGVVTEARARVTALVVHAGEPPLETVLHEVFHDQAEQIECELRRVSPQWFSGSREGVKPWVQTGPVFPLSLSPSLLDRLRFLLDCTPREQAEGAVSPDAGWLPGDLRDALEELLSVSLVEITDRVRAALDRVASEQEKPLDVSFGGGVERVPLETGALLENVLEELLTQAVIHGIESPQEREAAQKPPRGQIRIFVSLEGGNLLVRVSDDGRGLELEGEPCGQDADSPGQSLQSGQLIQSRQSGLLRVRDALESGPGGSVSVKGGPRGTTVTLTIPWGSRPWRGLLGGRGDFRFVVPSSLVEDLVPLHSSGPSSEVVRDSSGGRFVRYREQLVPLDDPGTDDPPLVLILPVPVPVPEAESGVLSRDRFLACGLDYAPREVLVFSDGPGTVSIPSIDARDIPVIFPERG</sequence>
<dbReference type="PANTHER" id="PTHR43395:SF10">
    <property type="entry name" value="CHEMOTAXIS PROTEIN CHEA"/>
    <property type="match status" value="1"/>
</dbReference>
<dbReference type="Pfam" id="PF02518">
    <property type="entry name" value="HATPase_c"/>
    <property type="match status" value="1"/>
</dbReference>
<comment type="caution">
    <text evidence="3">The sequence shown here is derived from an EMBL/GenBank/DDBJ whole genome shotgun (WGS) entry which is preliminary data.</text>
</comment>
<dbReference type="OrthoDB" id="144293at2"/>
<dbReference type="Gene3D" id="3.30.565.10">
    <property type="entry name" value="Histidine kinase-like ATPase, C-terminal domain"/>
    <property type="match status" value="1"/>
</dbReference>
<feature type="compositionally biased region" description="Low complexity" evidence="1">
    <location>
        <begin position="421"/>
        <end position="430"/>
    </location>
</feature>